<organism evidence="2 3">
    <name type="scientific">Holtiella tumoricola</name>
    <dbReference type="NCBI Taxonomy" id="3018743"/>
    <lineage>
        <taxon>Bacteria</taxon>
        <taxon>Bacillati</taxon>
        <taxon>Bacillota</taxon>
        <taxon>Clostridia</taxon>
        <taxon>Lachnospirales</taxon>
        <taxon>Cellulosilyticaceae</taxon>
        <taxon>Holtiella</taxon>
    </lineage>
</organism>
<dbReference type="SUPFAM" id="SSF89550">
    <property type="entry name" value="PHP domain-like"/>
    <property type="match status" value="1"/>
</dbReference>
<accession>A0AA42DRK4</accession>
<dbReference type="CDD" id="cd07438">
    <property type="entry name" value="PHP_HisPPase_AMP"/>
    <property type="match status" value="1"/>
</dbReference>
<evidence type="ECO:0000313" key="2">
    <source>
        <dbReference type="EMBL" id="MDA3733885.1"/>
    </source>
</evidence>
<dbReference type="RefSeq" id="WP_271013563.1">
    <property type="nucleotide sequence ID" value="NZ_JAQIFT010000068.1"/>
</dbReference>
<keyword evidence="3" id="KW-1185">Reference proteome</keyword>
<evidence type="ECO:0000313" key="3">
    <source>
        <dbReference type="Proteomes" id="UP001169242"/>
    </source>
</evidence>
<dbReference type="InterPro" id="IPR003141">
    <property type="entry name" value="Pol/His_phosphatase_N"/>
</dbReference>
<dbReference type="EMBL" id="JAQIFT010000068">
    <property type="protein sequence ID" value="MDA3733885.1"/>
    <property type="molecule type" value="Genomic_DNA"/>
</dbReference>
<dbReference type="PANTHER" id="PTHR42924:SF3">
    <property type="entry name" value="POLYMERASE_HISTIDINOL PHOSPHATASE N-TERMINAL DOMAIN-CONTAINING PROTEIN"/>
    <property type="match status" value="1"/>
</dbReference>
<dbReference type="InterPro" id="IPR016195">
    <property type="entry name" value="Pol/histidinol_Pase-like"/>
</dbReference>
<comment type="caution">
    <text evidence="2">The sequence shown here is derived from an EMBL/GenBank/DDBJ whole genome shotgun (WGS) entry which is preliminary data.</text>
</comment>
<feature type="domain" description="Polymerase/histidinol phosphatase N-terminal" evidence="1">
    <location>
        <begin position="5"/>
        <end position="71"/>
    </location>
</feature>
<sequence length="299" mass="34296">MNKFIDLHMHSLYSDDGEFSPSELVRKCKDKGIRIMAIADHNSVRGVHEAKEVAKTHGIQYITGIEIDCTYKAINLHILGYGIGTTGEDFTKIEENIMQQELKSSRKKLELTNQLGFNIYQEDLDKLSSNGIYTGEMFAEVLLNDVRYRENELLKPYRREGIRSDNPYVNFYWDYYAKDKPCYTEIIYPTLEETLGLIKKNGGVAVLAHPGQNLKGHYEVFDELVTKGIQGVEVFSNYHDEETIRFFLDKGKSSHLLITCGSDYHGKTKPAIELGETRCTINEYEIEQQLKQIGLIEKC</sequence>
<protein>
    <submittedName>
        <fullName evidence="2">PHP domain-containing protein</fullName>
    </submittedName>
</protein>
<dbReference type="GO" id="GO:0035312">
    <property type="term" value="F:5'-3' DNA exonuclease activity"/>
    <property type="evidence" value="ECO:0007669"/>
    <property type="project" value="TreeGrafter"/>
</dbReference>
<dbReference type="InterPro" id="IPR004013">
    <property type="entry name" value="PHP_dom"/>
</dbReference>
<dbReference type="SMART" id="SM00481">
    <property type="entry name" value="POLIIIAc"/>
    <property type="match status" value="1"/>
</dbReference>
<dbReference type="Pfam" id="PF02811">
    <property type="entry name" value="PHP"/>
    <property type="match status" value="1"/>
</dbReference>
<dbReference type="Proteomes" id="UP001169242">
    <property type="component" value="Unassembled WGS sequence"/>
</dbReference>
<dbReference type="Gene3D" id="3.20.20.140">
    <property type="entry name" value="Metal-dependent hydrolases"/>
    <property type="match status" value="1"/>
</dbReference>
<name>A0AA42DRK4_9FIRM</name>
<reference evidence="2" key="1">
    <citation type="journal article" date="2023" name="Int. J. Syst. Evol. Microbiol.">
        <title>&lt;i&gt;Holtiella tumoricola&lt;/i&gt; gen. nov. sp. nov., isolated from a human clinical sample.</title>
        <authorList>
            <person name="Allen-Vercoe E."/>
            <person name="Daigneault M.C."/>
            <person name="Vancuren S.J."/>
            <person name="Cochrane K."/>
            <person name="O'Neal L.L."/>
            <person name="Sankaranarayanan K."/>
            <person name="Lawson P.A."/>
        </authorList>
    </citation>
    <scope>NUCLEOTIDE SEQUENCE</scope>
    <source>
        <strain evidence="2">CC70A</strain>
    </source>
</reference>
<gene>
    <name evidence="2" type="ORF">PBV87_20640</name>
</gene>
<evidence type="ECO:0000259" key="1">
    <source>
        <dbReference type="SMART" id="SM00481"/>
    </source>
</evidence>
<proteinExistence type="predicted"/>
<dbReference type="Gene3D" id="1.10.150.650">
    <property type="match status" value="1"/>
</dbReference>
<dbReference type="InterPro" id="IPR052018">
    <property type="entry name" value="PHP_domain"/>
</dbReference>
<dbReference type="AlphaFoldDB" id="A0AA42DRK4"/>
<dbReference type="GO" id="GO:0004534">
    <property type="term" value="F:5'-3' RNA exonuclease activity"/>
    <property type="evidence" value="ECO:0007669"/>
    <property type="project" value="TreeGrafter"/>
</dbReference>
<dbReference type="PANTHER" id="PTHR42924">
    <property type="entry name" value="EXONUCLEASE"/>
    <property type="match status" value="1"/>
</dbReference>